<dbReference type="AlphaFoldDB" id="A0AAP0E9M5"/>
<protein>
    <recommendedName>
        <fullName evidence="1">F-box domain-containing protein</fullName>
    </recommendedName>
</protein>
<dbReference type="InterPro" id="IPR032675">
    <property type="entry name" value="LRR_dom_sf"/>
</dbReference>
<proteinExistence type="predicted"/>
<dbReference type="SUPFAM" id="SSF81383">
    <property type="entry name" value="F-box domain"/>
    <property type="match status" value="1"/>
</dbReference>
<dbReference type="Pfam" id="PF23622">
    <property type="entry name" value="LRR_At1g61320_AtMIF1"/>
    <property type="match status" value="1"/>
</dbReference>
<evidence type="ECO:0000259" key="1">
    <source>
        <dbReference type="PROSITE" id="PS50181"/>
    </source>
</evidence>
<feature type="domain" description="F-box" evidence="1">
    <location>
        <begin position="16"/>
        <end position="72"/>
    </location>
</feature>
<dbReference type="InterPro" id="IPR001810">
    <property type="entry name" value="F-box_dom"/>
</dbReference>
<gene>
    <name evidence="2" type="ORF">Sjap_025529</name>
</gene>
<dbReference type="Pfam" id="PF00646">
    <property type="entry name" value="F-box"/>
    <property type="match status" value="1"/>
</dbReference>
<dbReference type="InterPro" id="IPR006566">
    <property type="entry name" value="FBD"/>
</dbReference>
<dbReference type="InterPro" id="IPR036047">
    <property type="entry name" value="F-box-like_dom_sf"/>
</dbReference>
<reference evidence="2 3" key="1">
    <citation type="submission" date="2024-01" db="EMBL/GenBank/DDBJ databases">
        <title>Genome assemblies of Stephania.</title>
        <authorList>
            <person name="Yang L."/>
        </authorList>
    </citation>
    <scope>NUCLEOTIDE SEQUENCE [LARGE SCALE GENOMIC DNA]</scope>
    <source>
        <strain evidence="2">QJT</strain>
        <tissue evidence="2">Leaf</tissue>
    </source>
</reference>
<dbReference type="PANTHER" id="PTHR34145:SF28">
    <property type="entry name" value="F-BOX DOMAIN-CONTAINING PROTEIN"/>
    <property type="match status" value="1"/>
</dbReference>
<dbReference type="PANTHER" id="PTHR34145">
    <property type="entry name" value="OS02G0105600 PROTEIN"/>
    <property type="match status" value="1"/>
</dbReference>
<organism evidence="2 3">
    <name type="scientific">Stephania japonica</name>
    <dbReference type="NCBI Taxonomy" id="461633"/>
    <lineage>
        <taxon>Eukaryota</taxon>
        <taxon>Viridiplantae</taxon>
        <taxon>Streptophyta</taxon>
        <taxon>Embryophyta</taxon>
        <taxon>Tracheophyta</taxon>
        <taxon>Spermatophyta</taxon>
        <taxon>Magnoliopsida</taxon>
        <taxon>Ranunculales</taxon>
        <taxon>Menispermaceae</taxon>
        <taxon>Menispermoideae</taxon>
        <taxon>Cissampelideae</taxon>
        <taxon>Stephania</taxon>
    </lineage>
</organism>
<keyword evidence="3" id="KW-1185">Reference proteome</keyword>
<dbReference type="Gene3D" id="1.20.1280.50">
    <property type="match status" value="1"/>
</dbReference>
<dbReference type="EMBL" id="JBBNAE010000011">
    <property type="protein sequence ID" value="KAK9085118.1"/>
    <property type="molecule type" value="Genomic_DNA"/>
</dbReference>
<dbReference type="Gene3D" id="3.80.10.10">
    <property type="entry name" value="Ribonuclease Inhibitor"/>
    <property type="match status" value="1"/>
</dbReference>
<evidence type="ECO:0000313" key="2">
    <source>
        <dbReference type="EMBL" id="KAK9085118.1"/>
    </source>
</evidence>
<dbReference type="Proteomes" id="UP001417504">
    <property type="component" value="Unassembled WGS sequence"/>
</dbReference>
<sequence length="513" mass="58714">MEKRSKGNVDSPTLVVDRISNLPDSILLEILSLLPFKSIATTSVLSKRWTNLFQHFLIHTDCLDFGQVFARPQRQQQFIDTVNRYLKLHNRDEIQKFRLLFYPNLDYQVHADKWLEFAIQRSVKELDFDFCGTAAFDDDQHDLRCLELPDLLYSSNSPLTHLKLGQFYFDPPLAFTGFASLVSLCLRRVNITEDTLESVLMKCPLLTVLSLCECHSLKYIRILGAKEFPLERLFVGNCYQEEALTIDVWAPNLKSFHFFGYLSYDSLFLEAPALEDVYLISTKFPCNILEDDYIHILSCVHYITILTVGTGALEVITSAVDDSSEDLPVHLPNLQELQILLEEPLDEDCLSYFYGFFKNTICPCLEKLFIELFADRYHMQQSDQKERVAEELASTCSFDNLKIVKITNFCGSKTEMRLVKSFLSKSVSLELMMLVAAKNSEMEKQIAHVKNSGTSTVLDELLILPKASNDARVVLCGDWEADSRNLRHKHAKSAGALQHVEIVDGWPRMKSDI</sequence>
<comment type="caution">
    <text evidence="2">The sequence shown here is derived from an EMBL/GenBank/DDBJ whole genome shotgun (WGS) entry which is preliminary data.</text>
</comment>
<accession>A0AAP0E9M5</accession>
<dbReference type="SMART" id="SM00579">
    <property type="entry name" value="FBD"/>
    <property type="match status" value="1"/>
</dbReference>
<name>A0AAP0E9M5_9MAGN</name>
<dbReference type="InterPro" id="IPR055357">
    <property type="entry name" value="LRR_At1g61320_AtMIF1"/>
</dbReference>
<evidence type="ECO:0000313" key="3">
    <source>
        <dbReference type="Proteomes" id="UP001417504"/>
    </source>
</evidence>
<dbReference type="PROSITE" id="PS50181">
    <property type="entry name" value="FBOX"/>
    <property type="match status" value="1"/>
</dbReference>
<dbReference type="InterPro" id="IPR053772">
    <property type="entry name" value="At1g61320/At1g61330-like"/>
</dbReference>
<dbReference type="SUPFAM" id="SSF52047">
    <property type="entry name" value="RNI-like"/>
    <property type="match status" value="1"/>
</dbReference>
<dbReference type="SMART" id="SM00256">
    <property type="entry name" value="FBOX"/>
    <property type="match status" value="1"/>
</dbReference>